<feature type="compositionally biased region" description="Polar residues" evidence="1">
    <location>
        <begin position="1"/>
        <end position="14"/>
    </location>
</feature>
<organism evidence="2 3">
    <name type="scientific">Rhizobium loti</name>
    <name type="common">Mesorhizobium loti</name>
    <dbReference type="NCBI Taxonomy" id="381"/>
    <lineage>
        <taxon>Bacteria</taxon>
        <taxon>Pseudomonadati</taxon>
        <taxon>Pseudomonadota</taxon>
        <taxon>Alphaproteobacteria</taxon>
        <taxon>Hyphomicrobiales</taxon>
        <taxon>Phyllobacteriaceae</taxon>
        <taxon>Mesorhizobium</taxon>
    </lineage>
</organism>
<proteinExistence type="predicted"/>
<name>A0A8E3B1N6_RHILI</name>
<dbReference type="Proteomes" id="UP000245631">
    <property type="component" value="Unassembled WGS sequence"/>
</dbReference>
<accession>A0A8E3B1N6</accession>
<evidence type="ECO:0000313" key="2">
    <source>
        <dbReference type="EMBL" id="PWJ86927.1"/>
    </source>
</evidence>
<gene>
    <name evidence="2" type="ORF">C8D77_12025</name>
</gene>
<protein>
    <submittedName>
        <fullName evidence="2">Uncharacterized protein</fullName>
    </submittedName>
</protein>
<dbReference type="RefSeq" id="WP_146211858.1">
    <property type="nucleotide sequence ID" value="NZ_QGGH01000020.1"/>
</dbReference>
<dbReference type="AlphaFoldDB" id="A0A8E3B1N6"/>
<reference evidence="2 3" key="1">
    <citation type="submission" date="2018-05" db="EMBL/GenBank/DDBJ databases">
        <title>Genomic Encyclopedia of Type Strains, Phase IV (KMG-IV): sequencing the most valuable type-strain genomes for metagenomic binning, comparative biology and taxonomic classification.</title>
        <authorList>
            <person name="Goeker M."/>
        </authorList>
    </citation>
    <scope>NUCLEOTIDE SEQUENCE [LARGE SCALE GENOMIC DNA]</scope>
    <source>
        <strain evidence="2 3">DSM 2626</strain>
    </source>
</reference>
<evidence type="ECO:0000313" key="3">
    <source>
        <dbReference type="Proteomes" id="UP000245631"/>
    </source>
</evidence>
<feature type="region of interest" description="Disordered" evidence="1">
    <location>
        <begin position="1"/>
        <end position="58"/>
    </location>
</feature>
<evidence type="ECO:0000256" key="1">
    <source>
        <dbReference type="SAM" id="MobiDB-lite"/>
    </source>
</evidence>
<dbReference type="GeneID" id="61055965"/>
<sequence length="108" mass="12000">MAKEPTTNDLTKQTLHGKAFQVNENSVEGGEPIGSQAPLQVPRTENSSSKRNRTKLQGKAFQVNENTVEDGERRRLPNAFETSSFRQCDKGALPLEEGRSNAVVSFFY</sequence>
<comment type="caution">
    <text evidence="2">The sequence shown here is derived from an EMBL/GenBank/DDBJ whole genome shotgun (WGS) entry which is preliminary data.</text>
</comment>
<dbReference type="EMBL" id="QGGH01000020">
    <property type="protein sequence ID" value="PWJ86927.1"/>
    <property type="molecule type" value="Genomic_DNA"/>
</dbReference>